<name>W0V0N3_9BURK</name>
<dbReference type="HOGENOM" id="CLU_2879865_0_0_4"/>
<proteinExistence type="predicted"/>
<sequence length="63" mass="6939">MRLGVSIGCAATGAMEAGTKGKIVASAGYVENRTSVKSITIRKSIYKLKNLEYEEKYAYLYEI</sequence>
<evidence type="ECO:0000313" key="1">
    <source>
        <dbReference type="EMBL" id="CDG82389.1"/>
    </source>
</evidence>
<accession>W0V0N3</accession>
<evidence type="ECO:0000313" key="2">
    <source>
        <dbReference type="Proteomes" id="UP000027604"/>
    </source>
</evidence>
<organism evidence="1 2">
    <name type="scientific">Janthinobacterium agaricidamnosum NBRC 102515 = DSM 9628</name>
    <dbReference type="NCBI Taxonomy" id="1349767"/>
    <lineage>
        <taxon>Bacteria</taxon>
        <taxon>Pseudomonadati</taxon>
        <taxon>Pseudomonadota</taxon>
        <taxon>Betaproteobacteria</taxon>
        <taxon>Burkholderiales</taxon>
        <taxon>Oxalobacteraceae</taxon>
        <taxon>Janthinobacterium</taxon>
    </lineage>
</organism>
<dbReference type="Proteomes" id="UP000027604">
    <property type="component" value="Chromosome I"/>
</dbReference>
<dbReference type="KEGG" id="jag:GJA_1753"/>
<gene>
    <name evidence="1" type="ORF">GJA_1753</name>
</gene>
<protein>
    <submittedName>
        <fullName evidence="1">Uncharacterized protein</fullName>
    </submittedName>
</protein>
<dbReference type="PATRIC" id="fig|1349767.4.peg.3529"/>
<dbReference type="AlphaFoldDB" id="W0V0N3"/>
<keyword evidence="2" id="KW-1185">Reference proteome</keyword>
<dbReference type="STRING" id="1349767.GJA_1753"/>
<reference evidence="1 2" key="1">
    <citation type="journal article" date="2015" name="Genome Announc.">
        <title>Genome Sequence of Mushroom Soft-Rot Pathogen Janthinobacterium agaricidamnosum.</title>
        <authorList>
            <person name="Graupner K."/>
            <person name="Lackner G."/>
            <person name="Hertweck C."/>
        </authorList>
    </citation>
    <scope>NUCLEOTIDE SEQUENCE [LARGE SCALE GENOMIC DNA]</scope>
    <source>
        <strain evidence="2">NBRC 102515 / DSM 9628</strain>
    </source>
</reference>
<dbReference type="EMBL" id="HG322949">
    <property type="protein sequence ID" value="CDG82389.1"/>
    <property type="molecule type" value="Genomic_DNA"/>
</dbReference>